<sequence length="1764" mass="196390">MSGHGSSSEKGVNTSLICQESYVCGGSEEAAFECNECKNLQCVRCELELHSQERLKNHERVQIVPGHVPYCENCKGGNGDNGKCNRSVVRCQNCKVNLCQECQKRTHSGGNKKKHQLTSYPPPPKPAEVIPVKTPAPPAVQIEDEAKSQRAKLLEKIFSFLLVDENEEMQLKDEASFVKSLSCNPDQLLKVVSIFGNTGEGKSHTLNHTFFTGREVFKTSPTQESCTVGVWAAFDPFRKVVVIDTEGLLGNSSKQGQRTRLLLKVLAISDLIIYRTHADRLHDDLFKFLGDASDAYLKHFTKELKATTARCGLDVPLSTLGPAVVIFHETVHTKLLGSDKSLESVDRLLSERFKKLSRFPEAFSSVQYWGTQTLTPPTDFRGLQNKLEQLLDNNATRSPRTPVVIFKALQALSERFNGEITGELVAHSCFFPDEYFTCSTLCLSCGSGCKNSMNHLGEGVCHEAKHRCRYTLQYDNRIYTCKACYEGGKEVIVIPKTSASSDSPWLGLAKYAWSGYVIECPNCGVIYRSRQFWYGNQDPVDTVVRTEIQHVWPGSDGFLKDNSNAAQRLLDGVNLVAQSVSELSVKPAKAVTSWLTDQIAPAYWKPNSLILVCHKCQIVFRDNDTKHHCRACGEGFCDCCSAKAAPVPERGWGLAPVRVCDVCFEQRASYAEMLEKEQEEEEGGTLARKVGEAVTNTFGVVVTAIDIPLGLVKDAARPAYWVPDQDILSCHNCQRDFTAKLSKHHCRACGQGVCDDCSPERRAVPSRGWDHPVRVNLENFNSDGLPSSDNRREPLTHSASSLSLLLRDELSCMLVGDGAVGKTSMVISYIFNGYNSDYRQTAFDEEFGHLRSLCYAHVDVFILCFSLVNPVSFENITSKWIPQIRAGNPTSPIVLVGTQSDLCTNVDVLVHLDQRGTSPVLFSRARRLAHRIRAHDYLECSALTQHNLNDVFDRASYVCGGSEEAAFECNECKNLQCVRCELELHSQERLKNHERVQIVPGHVPYCENCKGGNGDNGKCNRSVVRCQNCKVNLCQECQKRTHSGGNKKKHQLTSYPPPPKPAEVIPVKTPAPPAVQIEDEAKSQRAKLLEKIFSFLLVDENEEMQLKDEASFVKSLSCNPDQLLKVVSIFGNTGEGKSHTLNHTFFTGREVFKTSPTQESCTVGVWAAFDPFRKVVVIDTEGLLGNSSKQGQRTRLLLKVLAISDLIIYRTHADRLHDDLFKFLGDASDAYLKHFTKELKATTARCGLDVPLSTLGPAVVIFHETVHTKLLGSDKSLESVDRLLSERFKKLSRFPEAFSSVQYWGTQTLTPPTDFRGLQNKLEQLLDNNATRSPRTPVVIFKALQALSERFNGEITGELVAHSCFFPDEYFTCSTLCLSCGSGCKNSMNHLGEGVCHEAKHRCRYTLQYDNRIYTCKACYEGGKEVIVIPKTSASSDSPWLGLAKYAWSGYVIECPNCGVIYRSRQFWYGNQDPVDTVVRTEIQHVWPGVRETSSFLNSSDYIFLIICHSRDLEIWVEGTLYLLKNIVCFLQSDGFLKDNSNAAQRLLDGVNLVAQSVSELSVKPAKAVTSWLTDQIAPAYWKPNSLILVCHKCQIVFRDNDTKHHCRACGEGFCDCCSAKAAPVPERGWGLAPVRVCDVCFEQRASYAEMLEKEQEEEEGGTLARKVGEAVTNTFGVVVTAIDIPLGLVKDAARPAYWVPDQDILSCHNCQRDFTAKLSKHHCRACGQGVCDDCSPERRAVPSRGWDHPVRVCANCNQKPGEL</sequence>
<keyword evidence="3 5" id="KW-0863">Zinc-finger</keyword>
<dbReference type="Pfam" id="PF01363">
    <property type="entry name" value="FYVE"/>
    <property type="match status" value="4"/>
</dbReference>
<dbReference type="InterPro" id="IPR000306">
    <property type="entry name" value="Znf_FYVE"/>
</dbReference>
<evidence type="ECO:0000256" key="4">
    <source>
        <dbReference type="ARBA" id="ARBA00022833"/>
    </source>
</evidence>
<keyword evidence="10" id="KW-1185">Reference proteome</keyword>
<feature type="domain" description="FYVE-type" evidence="8">
    <location>
        <begin position="1702"/>
        <end position="1762"/>
    </location>
</feature>
<dbReference type="CDD" id="cd15734">
    <property type="entry name" value="FYVE_ZFYV1"/>
    <property type="match status" value="2"/>
</dbReference>
<evidence type="ECO:0000259" key="8">
    <source>
        <dbReference type="PROSITE" id="PS50178"/>
    </source>
</evidence>
<dbReference type="SMART" id="SM00064">
    <property type="entry name" value="FYVE"/>
    <property type="match status" value="4"/>
</dbReference>
<dbReference type="GO" id="GO:0005525">
    <property type="term" value="F:GTP binding"/>
    <property type="evidence" value="ECO:0007669"/>
    <property type="project" value="InterPro"/>
</dbReference>
<dbReference type="InterPro" id="IPR000315">
    <property type="entry name" value="Znf_B-box"/>
</dbReference>
<keyword evidence="4" id="KW-0862">Zinc</keyword>
<organism evidence="9 10">
    <name type="scientific">Dissostichus mawsoni</name>
    <name type="common">Antarctic cod</name>
    <dbReference type="NCBI Taxonomy" id="36200"/>
    <lineage>
        <taxon>Eukaryota</taxon>
        <taxon>Metazoa</taxon>
        <taxon>Chordata</taxon>
        <taxon>Craniata</taxon>
        <taxon>Vertebrata</taxon>
        <taxon>Euteleostomi</taxon>
        <taxon>Actinopterygii</taxon>
        <taxon>Neopterygii</taxon>
        <taxon>Teleostei</taxon>
        <taxon>Neoteleostei</taxon>
        <taxon>Acanthomorphata</taxon>
        <taxon>Eupercaria</taxon>
        <taxon>Perciformes</taxon>
        <taxon>Notothenioidei</taxon>
        <taxon>Nototheniidae</taxon>
        <taxon>Dissostichus</taxon>
    </lineage>
</organism>
<dbReference type="InterPro" id="IPR013083">
    <property type="entry name" value="Znf_RING/FYVE/PHD"/>
</dbReference>
<reference evidence="9 10" key="1">
    <citation type="submission" date="2020-03" db="EMBL/GenBank/DDBJ databases">
        <title>Dissostichus mawsoni Genome sequencing and assembly.</title>
        <authorList>
            <person name="Park H."/>
        </authorList>
    </citation>
    <scope>NUCLEOTIDE SEQUENCE [LARGE SCALE GENOMIC DNA]</scope>
    <source>
        <strain evidence="9">DM0001</strain>
        <tissue evidence="9">Muscle</tissue>
    </source>
</reference>
<evidence type="ECO:0000256" key="2">
    <source>
        <dbReference type="ARBA" id="ARBA00022741"/>
    </source>
</evidence>
<dbReference type="GO" id="GO:0032266">
    <property type="term" value="F:phosphatidylinositol-3-phosphate binding"/>
    <property type="evidence" value="ECO:0007669"/>
    <property type="project" value="TreeGrafter"/>
</dbReference>
<dbReference type="SUPFAM" id="SSF52540">
    <property type="entry name" value="P-loop containing nucleoside triphosphate hydrolases"/>
    <property type="match status" value="3"/>
</dbReference>
<feature type="region of interest" description="Disordered" evidence="6">
    <location>
        <begin position="106"/>
        <end position="126"/>
    </location>
</feature>
<evidence type="ECO:0008006" key="11">
    <source>
        <dbReference type="Google" id="ProtNLM"/>
    </source>
</evidence>
<keyword evidence="1" id="KW-0479">Metal-binding</keyword>
<evidence type="ECO:0000313" key="9">
    <source>
        <dbReference type="EMBL" id="KAF3844767.1"/>
    </source>
</evidence>
<dbReference type="InterPro" id="IPR042427">
    <property type="entry name" value="ZFYV1"/>
</dbReference>
<dbReference type="PRINTS" id="PR00449">
    <property type="entry name" value="RASTRNSFRMNG"/>
</dbReference>
<dbReference type="GO" id="GO:0005545">
    <property type="term" value="F:1-phosphatidylinositol binding"/>
    <property type="evidence" value="ECO:0007669"/>
    <property type="project" value="TreeGrafter"/>
</dbReference>
<feature type="compositionally biased region" description="Basic residues" evidence="6">
    <location>
        <begin position="106"/>
        <end position="116"/>
    </location>
</feature>
<feature type="domain" description="FYVE-type" evidence="8">
    <location>
        <begin position="1591"/>
        <end position="1646"/>
    </location>
</feature>
<evidence type="ECO:0000256" key="5">
    <source>
        <dbReference type="PROSITE-ProRule" id="PRU00024"/>
    </source>
</evidence>
<dbReference type="PROSITE" id="PS51421">
    <property type="entry name" value="RAS"/>
    <property type="match status" value="1"/>
</dbReference>
<dbReference type="PANTHER" id="PTHR46624:SF3">
    <property type="entry name" value="ZINC FINGER FYVE DOMAIN-CONTAINING PROTEIN 1"/>
    <property type="match status" value="1"/>
</dbReference>
<evidence type="ECO:0000256" key="3">
    <source>
        <dbReference type="ARBA" id="ARBA00022771"/>
    </source>
</evidence>
<dbReference type="GO" id="GO:0140042">
    <property type="term" value="P:lipid droplet formation"/>
    <property type="evidence" value="ECO:0007669"/>
    <property type="project" value="TreeGrafter"/>
</dbReference>
<dbReference type="CDD" id="cd19819">
    <property type="entry name" value="Bbox1_ZFYVE1_rpt1"/>
    <property type="match status" value="1"/>
</dbReference>
<dbReference type="SUPFAM" id="SSF57903">
    <property type="entry name" value="FYVE/PHD zinc finger"/>
    <property type="match status" value="4"/>
</dbReference>
<dbReference type="GO" id="GO:0005811">
    <property type="term" value="C:lipid droplet"/>
    <property type="evidence" value="ECO:0007669"/>
    <property type="project" value="TreeGrafter"/>
</dbReference>
<dbReference type="GO" id="GO:0003924">
    <property type="term" value="F:GTPase activity"/>
    <property type="evidence" value="ECO:0007669"/>
    <property type="project" value="InterPro"/>
</dbReference>
<dbReference type="Proteomes" id="UP000518266">
    <property type="component" value="Unassembled WGS sequence"/>
</dbReference>
<name>A0A7J5Y7Z4_DISMA</name>
<evidence type="ECO:0000256" key="6">
    <source>
        <dbReference type="SAM" id="MobiDB-lite"/>
    </source>
</evidence>
<dbReference type="PROSITE" id="PS50119">
    <property type="entry name" value="ZF_BBOX"/>
    <property type="match status" value="1"/>
</dbReference>
<dbReference type="SMART" id="SM00173">
    <property type="entry name" value="RAS"/>
    <property type="match status" value="1"/>
</dbReference>
<dbReference type="PROSITE" id="PS51419">
    <property type="entry name" value="RAB"/>
    <property type="match status" value="1"/>
</dbReference>
<dbReference type="GO" id="GO:0005547">
    <property type="term" value="F:phosphatidylinositol-3,4,5-trisphosphate binding"/>
    <property type="evidence" value="ECO:0007669"/>
    <property type="project" value="TreeGrafter"/>
</dbReference>
<dbReference type="CDD" id="cd01851">
    <property type="entry name" value="GBP"/>
    <property type="match status" value="2"/>
</dbReference>
<comment type="caution">
    <text evidence="9">The sequence shown here is derived from an EMBL/GenBank/DDBJ whole genome shotgun (WGS) entry which is preliminary data.</text>
</comment>
<dbReference type="GO" id="GO:0008270">
    <property type="term" value="F:zinc ion binding"/>
    <property type="evidence" value="ECO:0007669"/>
    <property type="project" value="UniProtKB-KW"/>
</dbReference>
<feature type="region of interest" description="Disordered" evidence="6">
    <location>
        <begin position="1041"/>
        <end position="1061"/>
    </location>
</feature>
<evidence type="ECO:0000313" key="10">
    <source>
        <dbReference type="Proteomes" id="UP000518266"/>
    </source>
</evidence>
<dbReference type="OrthoDB" id="68108at2759"/>
<dbReference type="InterPro" id="IPR011011">
    <property type="entry name" value="Znf_FYVE_PHD"/>
</dbReference>
<gene>
    <name evidence="9" type="ORF">F7725_007930</name>
</gene>
<accession>A0A7J5Y7Z4</accession>
<feature type="domain" description="FYVE-type" evidence="8">
    <location>
        <begin position="724"/>
        <end position="775"/>
    </location>
</feature>
<dbReference type="GO" id="GO:0043325">
    <property type="term" value="F:phosphatidylinositol-3,4-bisphosphate binding"/>
    <property type="evidence" value="ECO:0007669"/>
    <property type="project" value="TreeGrafter"/>
</dbReference>
<dbReference type="InterPro" id="IPR017455">
    <property type="entry name" value="Znf_FYVE-rel"/>
</dbReference>
<dbReference type="InterPro" id="IPR047856">
    <property type="entry name" value="ZFYVE1_first_BBox1"/>
</dbReference>
<dbReference type="PROSITE" id="PS51420">
    <property type="entry name" value="RHO"/>
    <property type="match status" value="1"/>
</dbReference>
<dbReference type="EMBL" id="JAAKFY010000015">
    <property type="protein sequence ID" value="KAF3844767.1"/>
    <property type="molecule type" value="Genomic_DNA"/>
</dbReference>
<dbReference type="SMART" id="SM00174">
    <property type="entry name" value="RHO"/>
    <property type="match status" value="1"/>
</dbReference>
<dbReference type="Gene3D" id="3.40.50.300">
    <property type="entry name" value="P-loop containing nucleotide triphosphate hydrolases"/>
    <property type="match status" value="3"/>
</dbReference>
<keyword evidence="2" id="KW-0547">Nucleotide-binding</keyword>
<protein>
    <recommendedName>
        <fullName evidence="11">Zinc finger FYVE domain-containing protein 1</fullName>
    </recommendedName>
</protein>
<feature type="domain" description="FYVE-type" evidence="8">
    <location>
        <begin position="613"/>
        <end position="668"/>
    </location>
</feature>
<dbReference type="InterPro" id="IPR027417">
    <property type="entry name" value="P-loop_NTPase"/>
</dbReference>
<dbReference type="SMART" id="SM00175">
    <property type="entry name" value="RAB"/>
    <property type="match status" value="1"/>
</dbReference>
<dbReference type="Gene3D" id="3.30.40.10">
    <property type="entry name" value="Zinc/RING finger domain, C3HC4 (zinc finger)"/>
    <property type="match status" value="4"/>
</dbReference>
<dbReference type="Pfam" id="PF00071">
    <property type="entry name" value="Ras"/>
    <property type="match status" value="1"/>
</dbReference>
<dbReference type="InterPro" id="IPR001806">
    <property type="entry name" value="Small_GTPase"/>
</dbReference>
<dbReference type="PROSITE" id="PS50178">
    <property type="entry name" value="ZF_FYVE"/>
    <property type="match status" value="4"/>
</dbReference>
<evidence type="ECO:0000256" key="1">
    <source>
        <dbReference type="ARBA" id="ARBA00022723"/>
    </source>
</evidence>
<proteinExistence type="predicted"/>
<evidence type="ECO:0000259" key="7">
    <source>
        <dbReference type="PROSITE" id="PS50119"/>
    </source>
</evidence>
<feature type="domain" description="B box-type" evidence="7">
    <location>
        <begin position="13"/>
        <end position="63"/>
    </location>
</feature>
<feature type="compositionally biased region" description="Basic residues" evidence="6">
    <location>
        <begin position="1041"/>
        <end position="1051"/>
    </location>
</feature>
<dbReference type="PANTHER" id="PTHR46624">
    <property type="entry name" value="AGAP002036-PA"/>
    <property type="match status" value="1"/>
</dbReference>